<protein>
    <submittedName>
        <fullName evidence="10">FAD-binding protein</fullName>
    </submittedName>
</protein>
<name>A0A9D1RGZ9_9BACT</name>
<dbReference type="PROSITE" id="PS00198">
    <property type="entry name" value="4FE4S_FER_1"/>
    <property type="match status" value="1"/>
</dbReference>
<keyword evidence="7" id="KW-0411">Iron-sulfur</keyword>
<gene>
    <name evidence="10" type="ORF">IAC47_07620</name>
</gene>
<dbReference type="GO" id="GO:0046872">
    <property type="term" value="F:metal ion binding"/>
    <property type="evidence" value="ECO:0007669"/>
    <property type="project" value="UniProtKB-KW"/>
</dbReference>
<dbReference type="GO" id="GO:0051536">
    <property type="term" value="F:iron-sulfur cluster binding"/>
    <property type="evidence" value="ECO:0007669"/>
    <property type="project" value="UniProtKB-KW"/>
</dbReference>
<dbReference type="Gene3D" id="3.30.465.10">
    <property type="match status" value="1"/>
</dbReference>
<dbReference type="SUPFAM" id="SSF56176">
    <property type="entry name" value="FAD-binding/transporter-associated domain-like"/>
    <property type="match status" value="1"/>
</dbReference>
<dbReference type="Gene3D" id="3.30.70.2740">
    <property type="match status" value="1"/>
</dbReference>
<evidence type="ECO:0000256" key="5">
    <source>
        <dbReference type="ARBA" id="ARBA00023002"/>
    </source>
</evidence>
<dbReference type="Proteomes" id="UP000824267">
    <property type="component" value="Unassembled WGS sequence"/>
</dbReference>
<reference evidence="10" key="2">
    <citation type="submission" date="2021-04" db="EMBL/GenBank/DDBJ databases">
        <authorList>
            <person name="Gilroy R."/>
        </authorList>
    </citation>
    <scope>NUCLEOTIDE SEQUENCE</scope>
    <source>
        <strain evidence="10">Gambia16-930</strain>
    </source>
</reference>
<evidence type="ECO:0000256" key="2">
    <source>
        <dbReference type="ARBA" id="ARBA00022630"/>
    </source>
</evidence>
<proteinExistence type="predicted"/>
<dbReference type="AlphaFoldDB" id="A0A9D1RGZ9"/>
<evidence type="ECO:0000313" key="11">
    <source>
        <dbReference type="Proteomes" id="UP000824267"/>
    </source>
</evidence>
<evidence type="ECO:0000256" key="7">
    <source>
        <dbReference type="ARBA" id="ARBA00023014"/>
    </source>
</evidence>
<dbReference type="Pfam" id="PF02913">
    <property type="entry name" value="FAD-oxidase_C"/>
    <property type="match status" value="1"/>
</dbReference>
<dbReference type="InterPro" id="IPR017900">
    <property type="entry name" value="4Fe4S_Fe_S_CS"/>
</dbReference>
<evidence type="ECO:0000259" key="8">
    <source>
        <dbReference type="PROSITE" id="PS51379"/>
    </source>
</evidence>
<dbReference type="InterPro" id="IPR016171">
    <property type="entry name" value="Vanillyl_alc_oxidase_C-sub2"/>
</dbReference>
<organism evidence="10 11">
    <name type="scientific">Candidatus Onthomorpha intestinigallinarum</name>
    <dbReference type="NCBI Taxonomy" id="2840880"/>
    <lineage>
        <taxon>Bacteria</taxon>
        <taxon>Pseudomonadati</taxon>
        <taxon>Bacteroidota</taxon>
        <taxon>Bacteroidia</taxon>
        <taxon>Bacteroidales</taxon>
        <taxon>Candidatus Onthomorpha</taxon>
    </lineage>
</organism>
<dbReference type="SUPFAM" id="SSF46548">
    <property type="entry name" value="alpha-helical ferredoxin"/>
    <property type="match status" value="1"/>
</dbReference>
<reference evidence="10" key="1">
    <citation type="journal article" date="2021" name="PeerJ">
        <title>Extensive microbial diversity within the chicken gut microbiome revealed by metagenomics and culture.</title>
        <authorList>
            <person name="Gilroy R."/>
            <person name="Ravi A."/>
            <person name="Getino M."/>
            <person name="Pursley I."/>
            <person name="Horton D.L."/>
            <person name="Alikhan N.F."/>
            <person name="Baker D."/>
            <person name="Gharbi K."/>
            <person name="Hall N."/>
            <person name="Watson M."/>
            <person name="Adriaenssens E.M."/>
            <person name="Foster-Nyarko E."/>
            <person name="Jarju S."/>
            <person name="Secka A."/>
            <person name="Antonio M."/>
            <person name="Oren A."/>
            <person name="Chaudhuri R.R."/>
            <person name="La Ragione R."/>
            <person name="Hildebrand F."/>
            <person name="Pallen M.J."/>
        </authorList>
    </citation>
    <scope>NUCLEOTIDE SEQUENCE</scope>
    <source>
        <strain evidence="10">Gambia16-930</strain>
    </source>
</reference>
<dbReference type="Pfam" id="PF13183">
    <property type="entry name" value="Fer4_8"/>
    <property type="match status" value="1"/>
</dbReference>
<dbReference type="InterPro" id="IPR016169">
    <property type="entry name" value="FAD-bd_PCMH_sub2"/>
</dbReference>
<accession>A0A9D1RGZ9</accession>
<dbReference type="EMBL" id="DXGG01000238">
    <property type="protein sequence ID" value="HIW88116.1"/>
    <property type="molecule type" value="Genomic_DNA"/>
</dbReference>
<dbReference type="GO" id="GO:0004458">
    <property type="term" value="F:D-lactate dehydrogenase (cytochrome) activity"/>
    <property type="evidence" value="ECO:0007669"/>
    <property type="project" value="TreeGrafter"/>
</dbReference>
<dbReference type="GO" id="GO:0008720">
    <property type="term" value="F:D-lactate dehydrogenase (NAD+) activity"/>
    <property type="evidence" value="ECO:0007669"/>
    <property type="project" value="TreeGrafter"/>
</dbReference>
<dbReference type="Gene3D" id="1.10.45.10">
    <property type="entry name" value="Vanillyl-alcohol Oxidase, Chain A, domain 4"/>
    <property type="match status" value="1"/>
</dbReference>
<evidence type="ECO:0000313" key="10">
    <source>
        <dbReference type="EMBL" id="HIW88116.1"/>
    </source>
</evidence>
<dbReference type="Pfam" id="PF01565">
    <property type="entry name" value="FAD_binding_4"/>
    <property type="match status" value="1"/>
</dbReference>
<evidence type="ECO:0000256" key="1">
    <source>
        <dbReference type="ARBA" id="ARBA00001974"/>
    </source>
</evidence>
<dbReference type="InterPro" id="IPR016166">
    <property type="entry name" value="FAD-bd_PCMH"/>
</dbReference>
<dbReference type="PROSITE" id="PS51387">
    <property type="entry name" value="FAD_PCMH"/>
    <property type="match status" value="1"/>
</dbReference>
<comment type="caution">
    <text evidence="10">The sequence shown here is derived from an EMBL/GenBank/DDBJ whole genome shotgun (WGS) entry which is preliminary data.</text>
</comment>
<dbReference type="Gene3D" id="1.10.1060.10">
    <property type="entry name" value="Alpha-helical ferredoxin"/>
    <property type="match status" value="1"/>
</dbReference>
<evidence type="ECO:0000259" key="9">
    <source>
        <dbReference type="PROSITE" id="PS51387"/>
    </source>
</evidence>
<sequence>MESSLKKLGKRLYGELRLDETSRILYSTDASAYREKPLAVFIPKDNVLHDIRLLLDFCKRHDTFIIPRAAGTSLAGQVVGNGIVCDVSRYLNRILELNVEERWVRVQPGVVLEELNSFLKPYGLFFAPETSTANRCCIGGMVGNNSCGLHSLVYNSTREHLLEARVVLSDGSQVLLKRLDRAAFEDKSRQDDFEGRLYAYIASVYSNPETVDLIKANFPEADVKRRNNGYALDSLLDLDNCNLAKLFAGSEGTLGFATEFKLNLLPLPPEHKSLLCVHFDDLQDCFSGNLTALRHNPMAVEMMDDNIIEAAYRNTAQRKNTFFIKGRPKALLVIEFACDEKETLQKRVEETIEDFRHSSKAYAYSVVEGEDMGKVWTLRKAGLGLLSNVPGDCKPVSVIEDTAVSPYKLPKYMEEFSMILKKYSLQCVYHAHIATGELHLRPILNLKDKDDVDKFRSISKDIAVLVKKYRGSLSGEHGDGRLRGEWIPLMYGEEIYGLMRQMKHVWDPQGVFNRGKITDTPPMNGSLRYENYNPGNINTFFSFEKEKGFLCAVEQCNGSADCRKSNLIGGLMCPTFKVTQNEWDTPRSRANIIRETITFSESGNPFSSKRIKNVLDNCLMCKACKSECPSNVDITKLKSEFLQHYYSSRHYPISVLLVNMLPDIQRLFSHAPSLYNWMVSNKTTSFLVKSLMRFTPERPLPKISVIDFEKTLTACGKPAVDRKIYLYIDEFSVYQDANVTEVAIKLFSALGYEVTIAPVRESGRIAISKGWVKRAKSIAERNVEILEGFIDKEHPMVGLEPSALLSFRDEYPDLVNRDISGISENVYLFDEFFIREMEAGNITEESFTRENKEILLHGHCQQKALIGSEYMRRMLSLPENFNVKVIPGGCCGMAGSYGYEKRHYKMSRQIAELALLPAIRQAGEDVLISAPGTSCREQIRHLAKRQVFHPVEIMYDALKNK</sequence>
<dbReference type="GO" id="GO:0071949">
    <property type="term" value="F:FAD binding"/>
    <property type="evidence" value="ECO:0007669"/>
    <property type="project" value="InterPro"/>
</dbReference>
<dbReference type="InterPro" id="IPR009051">
    <property type="entry name" value="Helical_ferredxn"/>
</dbReference>
<comment type="cofactor">
    <cofactor evidence="1">
        <name>FAD</name>
        <dbReference type="ChEBI" id="CHEBI:57692"/>
    </cofactor>
</comment>
<feature type="domain" description="4Fe-4S ferredoxin-type" evidence="8">
    <location>
        <begin position="609"/>
        <end position="640"/>
    </location>
</feature>
<dbReference type="SUPFAM" id="SSF55103">
    <property type="entry name" value="FAD-linked oxidases, C-terminal domain"/>
    <property type="match status" value="1"/>
</dbReference>
<dbReference type="InterPro" id="IPR036318">
    <property type="entry name" value="FAD-bd_PCMH-like_sf"/>
</dbReference>
<dbReference type="GO" id="GO:1903457">
    <property type="term" value="P:lactate catabolic process"/>
    <property type="evidence" value="ECO:0007669"/>
    <property type="project" value="TreeGrafter"/>
</dbReference>
<keyword evidence="2" id="KW-0285">Flavoprotein</keyword>
<dbReference type="PANTHER" id="PTHR11748:SF119">
    <property type="entry name" value="D-2-HYDROXYGLUTARATE DEHYDROGENASE"/>
    <property type="match status" value="1"/>
</dbReference>
<evidence type="ECO:0000256" key="4">
    <source>
        <dbReference type="ARBA" id="ARBA00022827"/>
    </source>
</evidence>
<dbReference type="InterPro" id="IPR017896">
    <property type="entry name" value="4Fe4S_Fe-S-bd"/>
</dbReference>
<dbReference type="InterPro" id="IPR004113">
    <property type="entry name" value="FAD-bd_oxidored_4_C"/>
</dbReference>
<keyword evidence="5" id="KW-0560">Oxidoreductase</keyword>
<keyword evidence="3" id="KW-0479">Metal-binding</keyword>
<dbReference type="PANTHER" id="PTHR11748">
    <property type="entry name" value="D-LACTATE DEHYDROGENASE"/>
    <property type="match status" value="1"/>
</dbReference>
<dbReference type="PROSITE" id="PS51379">
    <property type="entry name" value="4FE4S_FER_2"/>
    <property type="match status" value="1"/>
</dbReference>
<evidence type="ECO:0000256" key="3">
    <source>
        <dbReference type="ARBA" id="ARBA00022723"/>
    </source>
</evidence>
<evidence type="ECO:0000256" key="6">
    <source>
        <dbReference type="ARBA" id="ARBA00023004"/>
    </source>
</evidence>
<keyword evidence="4" id="KW-0274">FAD</keyword>
<feature type="domain" description="FAD-binding PCMH-type" evidence="9">
    <location>
        <begin position="33"/>
        <end position="267"/>
    </location>
</feature>
<dbReference type="InterPro" id="IPR016164">
    <property type="entry name" value="FAD-linked_Oxase-like_C"/>
</dbReference>
<dbReference type="InterPro" id="IPR006094">
    <property type="entry name" value="Oxid_FAD_bind_N"/>
</dbReference>
<keyword evidence="6" id="KW-0408">Iron</keyword>